<dbReference type="SUPFAM" id="SSF52799">
    <property type="entry name" value="(Phosphotyrosine protein) phosphatases II"/>
    <property type="match status" value="1"/>
</dbReference>
<dbReference type="PANTHER" id="PTHR10807:SF73">
    <property type="entry name" value="LD06050P"/>
    <property type="match status" value="1"/>
</dbReference>
<protein>
    <recommendedName>
        <fullName evidence="2">Myotubularin phosphatase domain-containing protein</fullName>
    </recommendedName>
</protein>
<dbReference type="PANTHER" id="PTHR10807">
    <property type="entry name" value="MYOTUBULARIN-RELATED"/>
    <property type="match status" value="1"/>
</dbReference>
<dbReference type="InterPro" id="IPR010569">
    <property type="entry name" value="Myotubularin-like_Pase_dom"/>
</dbReference>
<keyword evidence="4" id="KW-1185">Reference proteome</keyword>
<dbReference type="CDD" id="cd13211">
    <property type="entry name" value="PH-GRAM_MTMR9"/>
    <property type="match status" value="1"/>
</dbReference>
<dbReference type="CDD" id="cd14536">
    <property type="entry name" value="PTP-MTMR9"/>
    <property type="match status" value="1"/>
</dbReference>
<sequence>MEFAELILTPKLDGVVMHSPFQKPMDGTLCVTGHHIILSSRKEGAEELWLLHDNVDAVEKKVNNTGGGSVILKCKDFRIIQLDIGPTEDFNNLVLSLERLTMLDDLTLKYPFFYRPMYTILEDGWTAFRPETEFAKLLQGDDWRISHINNDFSICPSYPKSVIVPKSIDDETLIAASRFREGGRFPVLSYKHEGSAVVMRCGQPLAGPNNRRCKEDERLINCVIGTGKRGYIIDTRSQALAQSAKSKGGGFEAEAHYPQWKRIHNPIDRWPTLLDSLTKLVEACNDTNSSMDRWLSRLDSSNWMTQLRDTLNCACLVAQFLDQEGASVLVHGSEGVDATLAITSLAQIILNPDCRTVRGLEAVIEREWLQGGYPFAKRHAHSCYSVTGVRTKAESPTFLLFLDCVYQIHSQFPCSFEFSPTLLIWLFEHSYCSQFGTFLCNSEMERCKQELSKFTSSLWSYINRPEILQSILNPIYEPNNKVIWPSVAPVSMNLWAGLYQRWVVDQTADREVWAAIAELKEKEKELRLKTAKMRRHVLDLEKEALKVNKLPPLQKPTTT</sequence>
<evidence type="ECO:0000313" key="3">
    <source>
        <dbReference type="EMBL" id="KAL1132090.1"/>
    </source>
</evidence>
<dbReference type="InterPro" id="IPR030564">
    <property type="entry name" value="Myotubularin"/>
</dbReference>
<comment type="caution">
    <text evidence="3">The sequence shown here is derived from an EMBL/GenBank/DDBJ whole genome shotgun (WGS) entry which is preliminary data.</text>
</comment>
<evidence type="ECO:0000313" key="4">
    <source>
        <dbReference type="Proteomes" id="UP001558652"/>
    </source>
</evidence>
<dbReference type="EMBL" id="JBFDAA010000005">
    <property type="protein sequence ID" value="KAL1132090.1"/>
    <property type="molecule type" value="Genomic_DNA"/>
</dbReference>
<reference evidence="3 4" key="1">
    <citation type="submission" date="2024-07" db="EMBL/GenBank/DDBJ databases">
        <title>Chromosome-level genome assembly of the water stick insect Ranatra chinensis (Heteroptera: Nepidae).</title>
        <authorList>
            <person name="Liu X."/>
        </authorList>
    </citation>
    <scope>NUCLEOTIDE SEQUENCE [LARGE SCALE GENOMIC DNA]</scope>
    <source>
        <strain evidence="3">Cailab_2021Rc</strain>
        <tissue evidence="3">Muscle</tissue>
    </source>
</reference>
<organism evidence="3 4">
    <name type="scientific">Ranatra chinensis</name>
    <dbReference type="NCBI Taxonomy" id="642074"/>
    <lineage>
        <taxon>Eukaryota</taxon>
        <taxon>Metazoa</taxon>
        <taxon>Ecdysozoa</taxon>
        <taxon>Arthropoda</taxon>
        <taxon>Hexapoda</taxon>
        <taxon>Insecta</taxon>
        <taxon>Pterygota</taxon>
        <taxon>Neoptera</taxon>
        <taxon>Paraneoptera</taxon>
        <taxon>Hemiptera</taxon>
        <taxon>Heteroptera</taxon>
        <taxon>Panheteroptera</taxon>
        <taxon>Nepomorpha</taxon>
        <taxon>Nepidae</taxon>
        <taxon>Ranatrinae</taxon>
        <taxon>Ranatra</taxon>
    </lineage>
</organism>
<dbReference type="Pfam" id="PF21098">
    <property type="entry name" value="PH-GRAM_MTMR6-like"/>
    <property type="match status" value="1"/>
</dbReference>
<dbReference type="InterPro" id="IPR048994">
    <property type="entry name" value="PH-GRAM_MTMR6-9"/>
</dbReference>
<dbReference type="InterPro" id="IPR029021">
    <property type="entry name" value="Prot-tyrosine_phosphatase-like"/>
</dbReference>
<accession>A0ABD0YLF4</accession>
<proteinExistence type="inferred from homology"/>
<evidence type="ECO:0000256" key="1">
    <source>
        <dbReference type="ARBA" id="ARBA00007471"/>
    </source>
</evidence>
<dbReference type="PROSITE" id="PS51339">
    <property type="entry name" value="PPASE_MYOTUBULARIN"/>
    <property type="match status" value="1"/>
</dbReference>
<dbReference type="InterPro" id="IPR011993">
    <property type="entry name" value="PH-like_dom_sf"/>
</dbReference>
<comment type="similarity">
    <text evidence="1">Belongs to the protein-tyrosine phosphatase family. Non-receptor class myotubularin subfamily.</text>
</comment>
<gene>
    <name evidence="3" type="ORF">AAG570_010048</name>
</gene>
<evidence type="ECO:0000259" key="2">
    <source>
        <dbReference type="PROSITE" id="PS51339"/>
    </source>
</evidence>
<dbReference type="Gene3D" id="2.30.29.30">
    <property type="entry name" value="Pleckstrin-homology domain (PH domain)/Phosphotyrosine-binding domain (PTB)"/>
    <property type="match status" value="1"/>
</dbReference>
<dbReference type="Pfam" id="PF06602">
    <property type="entry name" value="Myotub-related"/>
    <property type="match status" value="1"/>
</dbReference>
<feature type="domain" description="Myotubularin phosphatase" evidence="2">
    <location>
        <begin position="124"/>
        <end position="499"/>
    </location>
</feature>
<dbReference type="SUPFAM" id="SSF50729">
    <property type="entry name" value="PH domain-like"/>
    <property type="match status" value="1"/>
</dbReference>
<dbReference type="AlphaFoldDB" id="A0ABD0YLF4"/>
<dbReference type="Proteomes" id="UP001558652">
    <property type="component" value="Unassembled WGS sequence"/>
</dbReference>
<name>A0ABD0YLF4_9HEMI</name>